<keyword evidence="2" id="KW-1003">Cell membrane</keyword>
<dbReference type="PANTHER" id="PTHR30572">
    <property type="entry name" value="MEMBRANE COMPONENT OF TRANSPORTER-RELATED"/>
    <property type="match status" value="1"/>
</dbReference>
<feature type="transmembrane region" description="Helical" evidence="7">
    <location>
        <begin position="407"/>
        <end position="429"/>
    </location>
</feature>
<feature type="transmembrane region" description="Helical" evidence="7">
    <location>
        <begin position="501"/>
        <end position="521"/>
    </location>
</feature>
<dbReference type="Proteomes" id="UP000292958">
    <property type="component" value="Unassembled WGS sequence"/>
</dbReference>
<evidence type="ECO:0000313" key="11">
    <source>
        <dbReference type="Proteomes" id="UP000292958"/>
    </source>
</evidence>
<feature type="transmembrane region" description="Helical" evidence="7">
    <location>
        <begin position="847"/>
        <end position="867"/>
    </location>
</feature>
<feature type="domain" description="MacB-like periplasmic core" evidence="9">
    <location>
        <begin position="97"/>
        <end position="320"/>
    </location>
</feature>
<keyword evidence="4 7" id="KW-1133">Transmembrane helix</keyword>
<comment type="subcellular location">
    <subcellularLocation>
        <location evidence="1">Cell membrane</location>
        <topology evidence="1">Multi-pass membrane protein</topology>
    </subcellularLocation>
</comment>
<dbReference type="PANTHER" id="PTHR30572:SF4">
    <property type="entry name" value="ABC TRANSPORTER PERMEASE YTRF"/>
    <property type="match status" value="1"/>
</dbReference>
<evidence type="ECO:0000256" key="1">
    <source>
        <dbReference type="ARBA" id="ARBA00004651"/>
    </source>
</evidence>
<dbReference type="GO" id="GO:0022857">
    <property type="term" value="F:transmembrane transporter activity"/>
    <property type="evidence" value="ECO:0007669"/>
    <property type="project" value="TreeGrafter"/>
</dbReference>
<evidence type="ECO:0000256" key="7">
    <source>
        <dbReference type="SAM" id="Phobius"/>
    </source>
</evidence>
<evidence type="ECO:0000256" key="6">
    <source>
        <dbReference type="ARBA" id="ARBA00038076"/>
    </source>
</evidence>
<keyword evidence="5 7" id="KW-0472">Membrane</keyword>
<name>A0A4Q7YDS4_9BACT</name>
<evidence type="ECO:0000259" key="8">
    <source>
        <dbReference type="Pfam" id="PF02687"/>
    </source>
</evidence>
<dbReference type="InterPro" id="IPR050250">
    <property type="entry name" value="Macrolide_Exporter_MacB"/>
</dbReference>
<evidence type="ECO:0000256" key="3">
    <source>
        <dbReference type="ARBA" id="ARBA00022692"/>
    </source>
</evidence>
<comment type="similarity">
    <text evidence="6">Belongs to the ABC-4 integral membrane protein family.</text>
</comment>
<keyword evidence="3 7" id="KW-0812">Transmembrane</keyword>
<dbReference type="InterPro" id="IPR017800">
    <property type="entry name" value="ADOP"/>
</dbReference>
<proteinExistence type="inferred from homology"/>
<feature type="domain" description="ABC3 transporter permease C-terminal" evidence="8">
    <location>
        <begin position="762"/>
        <end position="874"/>
    </location>
</feature>
<dbReference type="InterPro" id="IPR003838">
    <property type="entry name" value="ABC3_permease_C"/>
</dbReference>
<feature type="transmembrane region" description="Helical" evidence="7">
    <location>
        <begin position="356"/>
        <end position="381"/>
    </location>
</feature>
<evidence type="ECO:0000313" key="10">
    <source>
        <dbReference type="EMBL" id="RZU35457.1"/>
    </source>
</evidence>
<feature type="domain" description="ABC3 transporter permease C-terminal" evidence="8">
    <location>
        <begin position="362"/>
        <end position="474"/>
    </location>
</feature>
<feature type="transmembrane region" description="Helical" evidence="7">
    <location>
        <begin position="803"/>
        <end position="827"/>
    </location>
</feature>
<feature type="transmembrane region" description="Helical" evidence="7">
    <location>
        <begin position="449"/>
        <end position="469"/>
    </location>
</feature>
<dbReference type="AlphaFoldDB" id="A0A4Q7YDS4"/>
<dbReference type="RefSeq" id="WP_130423729.1">
    <property type="nucleotide sequence ID" value="NZ_SHKW01000002.1"/>
</dbReference>
<evidence type="ECO:0000256" key="2">
    <source>
        <dbReference type="ARBA" id="ARBA00022475"/>
    </source>
</evidence>
<dbReference type="NCBIfam" id="NF038403">
    <property type="entry name" value="perm_prefix_1"/>
    <property type="match status" value="1"/>
</dbReference>
<reference evidence="10 11" key="1">
    <citation type="submission" date="2019-02" db="EMBL/GenBank/DDBJ databases">
        <title>Genomic Encyclopedia of Archaeal and Bacterial Type Strains, Phase II (KMG-II): from individual species to whole genera.</title>
        <authorList>
            <person name="Goeker M."/>
        </authorList>
    </citation>
    <scope>NUCLEOTIDE SEQUENCE [LARGE SCALE GENOMIC DNA]</scope>
    <source>
        <strain evidence="10 11">DSM 18101</strain>
    </source>
</reference>
<evidence type="ECO:0000256" key="4">
    <source>
        <dbReference type="ARBA" id="ARBA00022989"/>
    </source>
</evidence>
<feature type="domain" description="MacB-like periplasmic core" evidence="9">
    <location>
        <begin position="507"/>
        <end position="710"/>
    </location>
</feature>
<sequence length="882" mass="95892">MRSLNRFFTRLLNFSSRHRSDERFKEEMESHIVALTEENIQAGMTIEEASRRARLKFGAVEAIRESYYAEKGLPFAESMLLDVRYASRVLRKSPTFTLVALVTLMLGIGANVVVFGVLNAILLHPLEVREPQSLYQVRHKQWAIGRLLTTSYPAFEDFRKRNTTFSGMAGIYGYSHAGLRWGNAVMSVHGDEVTGNYFDLLGVQPQAGRFFHAADEHGPNSAPYLVLSDALWRSTFHADPRVVGMTVDLNKHPFTVLGVASAQFHGTERFVWPDYWVPMVNQEQVEGWDDLHSRTSTTVTVIGRLKTGVTSQQATDDLNAIAAQLSKDYPETDDGQPLRLIHPGLIGDEGDVIRGFLFSVTMLALLVLVAACANLATLFAARVADRSRELALRVALGSGRRRLVRQLLTEAVLLSLLGGVAGLASAYLLLGVLNRSSPFVGTLKVGVDARVYLVGLTLTLGSALGFGLVPARQVWMSDPLQSLKNGSADAMHLGRFALRDLLLGVQIAICTLLVTASLVAVRGMVRALQVPLGFQPHEAMLVDIDMSQIGETRDGSLQTKRAILEAARSVPGVTAVGMVSRTPFTGGMHGTPIFRPGTTEFKLNNAVLAPYVFTMSPGYLEAAGTRLLSGRDVLWQDTPKTPHVAIVNETFARKMWGETQPIGQHFILWGSFTEVVGVAEDGKYHDMQESPQPVVYLPFSQSEESGEVYVVRTQRAPNEMAATLEHTLRSITPNVPITVHRWTDALDGELFPARAATVVLGVMGLLAAMLAVTGIFGLAAYSVSKRTKELGIRVALGARKTQVISAAIGRPIVLLGVGSIAGLLSGIFASRLMGQIVYQANPRDPVVVGGAVLTMALIGIAASVIPARRALALDPSKLMREE</sequence>
<accession>A0A4Q7YDS4</accession>
<dbReference type="Pfam" id="PF12704">
    <property type="entry name" value="MacB_PCD"/>
    <property type="match status" value="2"/>
</dbReference>
<evidence type="ECO:0000256" key="5">
    <source>
        <dbReference type="ARBA" id="ARBA00023136"/>
    </source>
</evidence>
<dbReference type="EMBL" id="SHKW01000002">
    <property type="protein sequence ID" value="RZU35457.1"/>
    <property type="molecule type" value="Genomic_DNA"/>
</dbReference>
<evidence type="ECO:0000259" key="9">
    <source>
        <dbReference type="Pfam" id="PF12704"/>
    </source>
</evidence>
<feature type="transmembrane region" description="Helical" evidence="7">
    <location>
        <begin position="758"/>
        <end position="783"/>
    </location>
</feature>
<organism evidence="10 11">
    <name type="scientific">Edaphobacter modestus</name>
    <dbReference type="NCBI Taxonomy" id="388466"/>
    <lineage>
        <taxon>Bacteria</taxon>
        <taxon>Pseudomonadati</taxon>
        <taxon>Acidobacteriota</taxon>
        <taxon>Terriglobia</taxon>
        <taxon>Terriglobales</taxon>
        <taxon>Acidobacteriaceae</taxon>
        <taxon>Edaphobacter</taxon>
    </lineage>
</organism>
<feature type="transmembrane region" description="Helical" evidence="7">
    <location>
        <begin position="98"/>
        <end position="123"/>
    </location>
</feature>
<dbReference type="GO" id="GO:0005886">
    <property type="term" value="C:plasma membrane"/>
    <property type="evidence" value="ECO:0007669"/>
    <property type="project" value="UniProtKB-SubCell"/>
</dbReference>
<dbReference type="NCBIfam" id="TIGR03434">
    <property type="entry name" value="ADOP"/>
    <property type="match status" value="1"/>
</dbReference>
<comment type="caution">
    <text evidence="10">The sequence shown here is derived from an EMBL/GenBank/DDBJ whole genome shotgun (WGS) entry which is preliminary data.</text>
</comment>
<dbReference type="Pfam" id="PF02687">
    <property type="entry name" value="FtsX"/>
    <property type="match status" value="2"/>
</dbReference>
<protein>
    <submittedName>
        <fullName evidence="10">Putative permease</fullName>
    </submittedName>
</protein>
<gene>
    <name evidence="10" type="ORF">BDD14_5506</name>
</gene>
<keyword evidence="11" id="KW-1185">Reference proteome</keyword>
<dbReference type="OrthoDB" id="100065at2"/>
<dbReference type="InterPro" id="IPR047928">
    <property type="entry name" value="Perm_prefix_1"/>
</dbReference>
<dbReference type="InterPro" id="IPR025857">
    <property type="entry name" value="MacB_PCD"/>
</dbReference>